<evidence type="ECO:0000313" key="3">
    <source>
        <dbReference type="EMBL" id="MBD3869850.1"/>
    </source>
</evidence>
<dbReference type="InterPro" id="IPR018060">
    <property type="entry name" value="HTH_AraC"/>
</dbReference>
<comment type="caution">
    <text evidence="3">The sequence shown here is derived from an EMBL/GenBank/DDBJ whole genome shotgun (WGS) entry which is preliminary data.</text>
</comment>
<proteinExistence type="predicted"/>
<accession>A0A8J6Y3N7</accession>
<dbReference type="GO" id="GO:0005829">
    <property type="term" value="C:cytosol"/>
    <property type="evidence" value="ECO:0007669"/>
    <property type="project" value="TreeGrafter"/>
</dbReference>
<dbReference type="PANTHER" id="PTHR47894">
    <property type="entry name" value="HTH-TYPE TRANSCRIPTIONAL REGULATOR GADX"/>
    <property type="match status" value="1"/>
</dbReference>
<protein>
    <submittedName>
        <fullName evidence="3">AraC family transcriptional regulator ligand-binding domain-containing protein</fullName>
    </submittedName>
</protein>
<reference evidence="3 4" key="1">
    <citation type="submission" date="2020-08" db="EMBL/GenBank/DDBJ databases">
        <title>Acidobacteriota in marine sediments use diverse sulfur dissimilation pathways.</title>
        <authorList>
            <person name="Wasmund K."/>
        </authorList>
    </citation>
    <scope>NUCLEOTIDE SEQUENCE [LARGE SCALE GENOMIC DNA]</scope>
    <source>
        <strain evidence="3">MAG AM3-A</strain>
    </source>
</reference>
<organism evidence="3 4">
    <name type="scientific">Candidatus Sulfomarinibacter kjeldsenii</name>
    <dbReference type="NCBI Taxonomy" id="2885994"/>
    <lineage>
        <taxon>Bacteria</taxon>
        <taxon>Pseudomonadati</taxon>
        <taxon>Acidobacteriota</taxon>
        <taxon>Thermoanaerobaculia</taxon>
        <taxon>Thermoanaerobaculales</taxon>
        <taxon>Candidatus Sulfomarinibacteraceae</taxon>
        <taxon>Candidatus Sulfomarinibacter</taxon>
    </lineage>
</organism>
<dbReference type="Pfam" id="PF12625">
    <property type="entry name" value="Arabinose_bd"/>
    <property type="match status" value="1"/>
</dbReference>
<dbReference type="Gene3D" id="1.10.10.60">
    <property type="entry name" value="Homeodomain-like"/>
    <property type="match status" value="1"/>
</dbReference>
<evidence type="ECO:0000256" key="1">
    <source>
        <dbReference type="ARBA" id="ARBA00023125"/>
    </source>
</evidence>
<dbReference type="Proteomes" id="UP000598633">
    <property type="component" value="Unassembled WGS sequence"/>
</dbReference>
<dbReference type="GO" id="GO:0003700">
    <property type="term" value="F:DNA-binding transcription factor activity"/>
    <property type="evidence" value="ECO:0007669"/>
    <property type="project" value="InterPro"/>
</dbReference>
<evidence type="ECO:0000313" key="4">
    <source>
        <dbReference type="Proteomes" id="UP000598633"/>
    </source>
</evidence>
<dbReference type="AlphaFoldDB" id="A0A8J6Y3N7"/>
<dbReference type="GO" id="GO:0000976">
    <property type="term" value="F:transcription cis-regulatory region binding"/>
    <property type="evidence" value="ECO:0007669"/>
    <property type="project" value="TreeGrafter"/>
</dbReference>
<gene>
    <name evidence="3" type="ORF">IFJ97_00655</name>
</gene>
<dbReference type="Pfam" id="PF12833">
    <property type="entry name" value="HTH_18"/>
    <property type="match status" value="1"/>
</dbReference>
<name>A0A8J6Y3N7_9BACT</name>
<dbReference type="PANTHER" id="PTHR47894:SF1">
    <property type="entry name" value="HTH-TYPE TRANSCRIPTIONAL REGULATOR VQSM"/>
    <property type="match status" value="1"/>
</dbReference>
<sequence>MQHTTITSWARLIWEGLRTYGVDADALFIEVGLDPSALTDSNARYPVPAMGRLWNLAVERSGDPCFGLTAAAQWHATTWHGLGYAWLASSTLEEALRRITRYGAVLSTAADFRMARKQNGVRLTLSAKKGVAAKASDAVIDAVLANVVHMCRATYGPDFSPSLVEFIHPGDGCRQRRGEFFKAPVVYRGGENALEIAADVVAKPLATANADLAHANEKVIADYLAQLKRETTVARVQAKLIDGLSSGNITAQRVAKSLFLSQRTLQRQLATEGTSFTTVLEETRRELAERFIRDQSLTLIEITFLLGFSEISSFS</sequence>
<keyword evidence="1" id="KW-0238">DNA-binding</keyword>
<dbReference type="SMART" id="SM00342">
    <property type="entry name" value="HTH_ARAC"/>
    <property type="match status" value="1"/>
</dbReference>
<dbReference type="InterPro" id="IPR032687">
    <property type="entry name" value="AraC-type_N"/>
</dbReference>
<dbReference type="EMBL" id="JACXWA010000009">
    <property type="protein sequence ID" value="MBD3869850.1"/>
    <property type="molecule type" value="Genomic_DNA"/>
</dbReference>
<feature type="domain" description="HTH araC/xylS-type" evidence="2">
    <location>
        <begin position="234"/>
        <end position="315"/>
    </location>
</feature>
<dbReference type="PROSITE" id="PS01124">
    <property type="entry name" value="HTH_ARAC_FAMILY_2"/>
    <property type="match status" value="1"/>
</dbReference>
<evidence type="ECO:0000259" key="2">
    <source>
        <dbReference type="PROSITE" id="PS01124"/>
    </source>
</evidence>